<keyword evidence="2 9" id="KW-0238">DNA-binding</keyword>
<dbReference type="SMART" id="SM00717">
    <property type="entry name" value="SANT"/>
    <property type="match status" value="2"/>
</dbReference>
<keyword evidence="10" id="KW-1185">Reference proteome</keyword>
<proteinExistence type="predicted"/>
<feature type="compositionally biased region" description="Pro residues" evidence="5">
    <location>
        <begin position="281"/>
        <end position="294"/>
    </location>
</feature>
<dbReference type="PANTHER" id="PTHR46621:SF1">
    <property type="entry name" value="SNRNA-ACTIVATING PROTEIN COMPLEX SUBUNIT 4"/>
    <property type="match status" value="1"/>
</dbReference>
<evidence type="ECO:0000256" key="4">
    <source>
        <dbReference type="ARBA" id="ARBA00023242"/>
    </source>
</evidence>
<feature type="region of interest" description="Disordered" evidence="5">
    <location>
        <begin position="277"/>
        <end position="299"/>
    </location>
</feature>
<dbReference type="CDD" id="cd00167">
    <property type="entry name" value="SANT"/>
    <property type="match status" value="2"/>
</dbReference>
<evidence type="ECO:0000256" key="2">
    <source>
        <dbReference type="ARBA" id="ARBA00023125"/>
    </source>
</evidence>
<accession>A2FT53</accession>
<feature type="region of interest" description="Disordered" evidence="5">
    <location>
        <begin position="78"/>
        <end position="97"/>
    </location>
</feature>
<dbReference type="OrthoDB" id="1410009at2759"/>
<feature type="domain" description="SANT" evidence="7">
    <location>
        <begin position="155"/>
        <end position="202"/>
    </location>
</feature>
<dbReference type="AlphaFoldDB" id="A2FT53"/>
<feature type="domain" description="HTH myb-type" evidence="8">
    <location>
        <begin position="96"/>
        <end position="144"/>
    </location>
</feature>
<evidence type="ECO:0000256" key="1">
    <source>
        <dbReference type="ARBA" id="ARBA00023015"/>
    </source>
</evidence>
<dbReference type="RefSeq" id="XP_001304859.1">
    <property type="nucleotide sequence ID" value="XM_001304858.1"/>
</dbReference>
<evidence type="ECO:0000256" key="5">
    <source>
        <dbReference type="SAM" id="MobiDB-lite"/>
    </source>
</evidence>
<dbReference type="InParanoid" id="A2FT53"/>
<feature type="domain" description="HTH myb-type" evidence="8">
    <location>
        <begin position="147"/>
        <end position="202"/>
    </location>
</feature>
<dbReference type="SUPFAM" id="SSF46689">
    <property type="entry name" value="Homeodomain-like"/>
    <property type="match status" value="2"/>
</dbReference>
<dbReference type="STRING" id="5722.A2FT53"/>
<evidence type="ECO:0000259" key="7">
    <source>
        <dbReference type="PROSITE" id="PS51293"/>
    </source>
</evidence>
<dbReference type="GO" id="GO:0000981">
    <property type="term" value="F:DNA-binding transcription factor activity, RNA polymerase II-specific"/>
    <property type="evidence" value="ECO:0000318"/>
    <property type="project" value="GO_Central"/>
</dbReference>
<dbReference type="GO" id="GO:0006355">
    <property type="term" value="P:regulation of DNA-templated transcription"/>
    <property type="evidence" value="ECO:0000318"/>
    <property type="project" value="GO_Central"/>
</dbReference>
<dbReference type="VEuPathDB" id="TrichDB:TVAG_443020"/>
<keyword evidence="4" id="KW-0539">Nucleus</keyword>
<sequence length="339" mass="38382">MSSPPEANVSLLLQYSYSYISDVQVDVSPEVEEQLRKVLHDFITGEVTYDAARDFYVKTLHSDIPVQVAHDILNVSDSPIDQPEDLPESIEETSGRKKTRTWTGYEDQRLVAGIFRFGFDSWIRVANFVGGGRTRAQCAQRWTRGLNPKICKKGWTPEEDSQLLNYVRIYGNKSWAKIAHILGNRSDVQCRYHYLQLTNEMKTSSGYLPLSRSNRTYTNSGILPGGLLNPPMTGSQMAISSQIQFPAHLLSAPHLGDLLGPSPQQAFMIQQPMRQQMAPQPIQPQPQPMQPPPQQMVQPPMQHVQPQRQVTVQPVQCWDFKSNQPGDLDSFLNQMNGKY</sequence>
<feature type="domain" description="Myb-like" evidence="6">
    <location>
        <begin position="94"/>
        <end position="146"/>
    </location>
</feature>
<dbReference type="Pfam" id="PF00249">
    <property type="entry name" value="Myb_DNA-binding"/>
    <property type="match status" value="2"/>
</dbReference>
<dbReference type="Proteomes" id="UP000001542">
    <property type="component" value="Unassembled WGS sequence"/>
</dbReference>
<dbReference type="VEuPathDB" id="TrichDB:TVAGG3_0806740"/>
<dbReference type="InterPro" id="IPR001005">
    <property type="entry name" value="SANT/Myb"/>
</dbReference>
<keyword evidence="1" id="KW-0805">Transcription regulation</keyword>
<dbReference type="PROSITE" id="PS51293">
    <property type="entry name" value="SANT"/>
    <property type="match status" value="1"/>
</dbReference>
<feature type="compositionally biased region" description="Acidic residues" evidence="5">
    <location>
        <begin position="82"/>
        <end position="91"/>
    </location>
</feature>
<keyword evidence="3" id="KW-0804">Transcription</keyword>
<dbReference type="InterPro" id="IPR009057">
    <property type="entry name" value="Homeodomain-like_sf"/>
</dbReference>
<dbReference type="PANTHER" id="PTHR46621">
    <property type="entry name" value="SNRNA-ACTIVATING PROTEIN COMPLEX SUBUNIT 4"/>
    <property type="match status" value="1"/>
</dbReference>
<evidence type="ECO:0000256" key="3">
    <source>
        <dbReference type="ARBA" id="ARBA00023163"/>
    </source>
</evidence>
<dbReference type="Gene3D" id="1.10.10.60">
    <property type="entry name" value="Homeodomain-like"/>
    <property type="match status" value="2"/>
</dbReference>
<dbReference type="PROSITE" id="PS50090">
    <property type="entry name" value="MYB_LIKE"/>
    <property type="match status" value="2"/>
</dbReference>
<dbReference type="SMR" id="A2FT53"/>
<evidence type="ECO:0000313" key="10">
    <source>
        <dbReference type="Proteomes" id="UP000001542"/>
    </source>
</evidence>
<dbReference type="InterPro" id="IPR017884">
    <property type="entry name" value="SANT_dom"/>
</dbReference>
<gene>
    <name evidence="9" type="ORF">TVAG_443020</name>
</gene>
<evidence type="ECO:0000259" key="6">
    <source>
        <dbReference type="PROSITE" id="PS50090"/>
    </source>
</evidence>
<dbReference type="KEGG" id="tva:4749633"/>
<reference evidence="9" key="2">
    <citation type="journal article" date="2007" name="Science">
        <title>Draft genome sequence of the sexually transmitted pathogen Trichomonas vaginalis.</title>
        <authorList>
            <person name="Carlton J.M."/>
            <person name="Hirt R.P."/>
            <person name="Silva J.C."/>
            <person name="Delcher A.L."/>
            <person name="Schatz M."/>
            <person name="Zhao Q."/>
            <person name="Wortman J.R."/>
            <person name="Bidwell S.L."/>
            <person name="Alsmark U.C.M."/>
            <person name="Besteiro S."/>
            <person name="Sicheritz-Ponten T."/>
            <person name="Noel C.J."/>
            <person name="Dacks J.B."/>
            <person name="Foster P.G."/>
            <person name="Simillion C."/>
            <person name="Van de Peer Y."/>
            <person name="Miranda-Saavedra D."/>
            <person name="Barton G.J."/>
            <person name="Westrop G.D."/>
            <person name="Mueller S."/>
            <person name="Dessi D."/>
            <person name="Fiori P.L."/>
            <person name="Ren Q."/>
            <person name="Paulsen I."/>
            <person name="Zhang H."/>
            <person name="Bastida-Corcuera F.D."/>
            <person name="Simoes-Barbosa A."/>
            <person name="Brown M.T."/>
            <person name="Hayes R.D."/>
            <person name="Mukherjee M."/>
            <person name="Okumura C.Y."/>
            <person name="Schneider R."/>
            <person name="Smith A.J."/>
            <person name="Vanacova S."/>
            <person name="Villalvazo M."/>
            <person name="Haas B.J."/>
            <person name="Pertea M."/>
            <person name="Feldblyum T.V."/>
            <person name="Utterback T.R."/>
            <person name="Shu C.L."/>
            <person name="Osoegawa K."/>
            <person name="de Jong P.J."/>
            <person name="Hrdy I."/>
            <person name="Horvathova L."/>
            <person name="Zubacova Z."/>
            <person name="Dolezal P."/>
            <person name="Malik S.B."/>
            <person name="Logsdon J.M. Jr."/>
            <person name="Henze K."/>
            <person name="Gupta A."/>
            <person name="Wang C.C."/>
            <person name="Dunne R.L."/>
            <person name="Upcroft J.A."/>
            <person name="Upcroft P."/>
            <person name="White O."/>
            <person name="Salzberg S.L."/>
            <person name="Tang P."/>
            <person name="Chiu C.-H."/>
            <person name="Lee Y.-S."/>
            <person name="Embley T.M."/>
            <person name="Coombs G.H."/>
            <person name="Mottram J.C."/>
            <person name="Tachezy J."/>
            <person name="Fraser-Liggett C.M."/>
            <person name="Johnson P.J."/>
        </authorList>
    </citation>
    <scope>NUCLEOTIDE SEQUENCE [LARGE SCALE GENOMIC DNA]</scope>
    <source>
        <strain evidence="9">G3</strain>
    </source>
</reference>
<protein>
    <submittedName>
        <fullName evidence="9">Myb-like DNA-binding domain containing protein</fullName>
    </submittedName>
</protein>
<reference evidence="9" key="1">
    <citation type="submission" date="2006-10" db="EMBL/GenBank/DDBJ databases">
        <authorList>
            <person name="Amadeo P."/>
            <person name="Zhao Q."/>
            <person name="Wortman J."/>
            <person name="Fraser-Liggett C."/>
            <person name="Carlton J."/>
        </authorList>
    </citation>
    <scope>NUCLEOTIDE SEQUENCE</scope>
    <source>
        <strain evidence="9">G3</strain>
    </source>
</reference>
<feature type="domain" description="Myb-like" evidence="6">
    <location>
        <begin position="147"/>
        <end position="198"/>
    </location>
</feature>
<dbReference type="InterPro" id="IPR051575">
    <property type="entry name" value="Myb-like_DNA-bd"/>
</dbReference>
<dbReference type="EMBL" id="DS114002">
    <property type="protein sequence ID" value="EAX91929.1"/>
    <property type="molecule type" value="Genomic_DNA"/>
</dbReference>
<evidence type="ECO:0000313" key="9">
    <source>
        <dbReference type="EMBL" id="EAX91929.1"/>
    </source>
</evidence>
<dbReference type="eggNOG" id="KOG0048">
    <property type="taxonomic scope" value="Eukaryota"/>
</dbReference>
<dbReference type="InterPro" id="IPR017930">
    <property type="entry name" value="Myb_dom"/>
</dbReference>
<name>A2FT53_TRIV3</name>
<dbReference type="GO" id="GO:0005634">
    <property type="term" value="C:nucleus"/>
    <property type="evidence" value="ECO:0000318"/>
    <property type="project" value="GO_Central"/>
</dbReference>
<organism evidence="9 10">
    <name type="scientific">Trichomonas vaginalis (strain ATCC PRA-98 / G3)</name>
    <dbReference type="NCBI Taxonomy" id="412133"/>
    <lineage>
        <taxon>Eukaryota</taxon>
        <taxon>Metamonada</taxon>
        <taxon>Parabasalia</taxon>
        <taxon>Trichomonadida</taxon>
        <taxon>Trichomonadidae</taxon>
        <taxon>Trichomonas</taxon>
    </lineage>
</organism>
<dbReference type="PROSITE" id="PS51294">
    <property type="entry name" value="HTH_MYB"/>
    <property type="match status" value="2"/>
</dbReference>
<evidence type="ECO:0000259" key="8">
    <source>
        <dbReference type="PROSITE" id="PS51294"/>
    </source>
</evidence>
<dbReference type="GO" id="GO:0000978">
    <property type="term" value="F:RNA polymerase II cis-regulatory region sequence-specific DNA binding"/>
    <property type="evidence" value="ECO:0000318"/>
    <property type="project" value="GO_Central"/>
</dbReference>